<evidence type="ECO:0000313" key="1">
    <source>
        <dbReference type="EMBL" id="MEL5988611.1"/>
    </source>
</evidence>
<accession>A0ABU9LQ35</accession>
<gene>
    <name evidence="1" type="ORF">AAF454_09365</name>
</gene>
<keyword evidence="2" id="KW-1185">Reference proteome</keyword>
<comment type="caution">
    <text evidence="1">The sequence shown here is derived from an EMBL/GenBank/DDBJ whole genome shotgun (WGS) entry which is preliminary data.</text>
</comment>
<sequence>MKKFVIFLGIVILIGLSIFGYIETKKYLVKNDVHTYLLKEKNIKEADIEVLDPFVANLDGDKNWLVYVKIKNDPKKYYYYKNSDTDRILLESAE</sequence>
<protein>
    <submittedName>
        <fullName evidence="1">DUF3139 domain-containing protein</fullName>
    </submittedName>
</protein>
<proteinExistence type="predicted"/>
<dbReference type="RefSeq" id="WP_068450310.1">
    <property type="nucleotide sequence ID" value="NZ_JALKQX010000006.1"/>
</dbReference>
<reference evidence="1 2" key="1">
    <citation type="submission" date="2024-04" db="EMBL/GenBank/DDBJ databases">
        <authorList>
            <person name="Wu Y.S."/>
            <person name="Zhang L."/>
        </authorList>
    </citation>
    <scope>NUCLEOTIDE SEQUENCE [LARGE SCALE GENOMIC DNA]</scope>
    <source>
        <strain evidence="1 2">KG-01</strain>
    </source>
</reference>
<evidence type="ECO:0000313" key="2">
    <source>
        <dbReference type="Proteomes" id="UP001398420"/>
    </source>
</evidence>
<dbReference type="EMBL" id="JBCEWA010000006">
    <property type="protein sequence ID" value="MEL5988611.1"/>
    <property type="molecule type" value="Genomic_DNA"/>
</dbReference>
<organism evidence="1 2">
    <name type="scientific">Kurthia gibsonii</name>
    <dbReference type="NCBI Taxonomy" id="33946"/>
    <lineage>
        <taxon>Bacteria</taxon>
        <taxon>Bacillati</taxon>
        <taxon>Bacillota</taxon>
        <taxon>Bacilli</taxon>
        <taxon>Bacillales</taxon>
        <taxon>Caryophanaceae</taxon>
        <taxon>Kurthia</taxon>
    </lineage>
</organism>
<dbReference type="Proteomes" id="UP001398420">
    <property type="component" value="Unassembled WGS sequence"/>
</dbReference>
<name>A0ABU9LQ35_9BACL</name>